<dbReference type="AlphaFoldDB" id="A0A433TVW7"/>
<feature type="compositionally biased region" description="Basic and acidic residues" evidence="1">
    <location>
        <begin position="88"/>
        <end position="97"/>
    </location>
</feature>
<dbReference type="EMBL" id="RQTK01000163">
    <property type="protein sequence ID" value="RUS85658.1"/>
    <property type="molecule type" value="Genomic_DNA"/>
</dbReference>
<accession>A0A433TVW7</accession>
<evidence type="ECO:0000313" key="2">
    <source>
        <dbReference type="EMBL" id="RUS85658.1"/>
    </source>
</evidence>
<proteinExistence type="predicted"/>
<organism evidence="2 3">
    <name type="scientific">Elysia chlorotica</name>
    <name type="common">Eastern emerald elysia</name>
    <name type="synonym">Sea slug</name>
    <dbReference type="NCBI Taxonomy" id="188477"/>
    <lineage>
        <taxon>Eukaryota</taxon>
        <taxon>Metazoa</taxon>
        <taxon>Spiralia</taxon>
        <taxon>Lophotrochozoa</taxon>
        <taxon>Mollusca</taxon>
        <taxon>Gastropoda</taxon>
        <taxon>Heterobranchia</taxon>
        <taxon>Euthyneura</taxon>
        <taxon>Panpulmonata</taxon>
        <taxon>Sacoglossa</taxon>
        <taxon>Placobranchoidea</taxon>
        <taxon>Plakobranchidae</taxon>
        <taxon>Elysia</taxon>
    </lineage>
</organism>
<sequence>IHLVQNGWPDKVALFVTFDLNTAAVEEDLSALVHARLDQRADARLGRGRNQRAQVSVRLLRVPGQLTCVDFELASLLHQLWDPLPRLPDKDGGRESHAPLPRRAKCSPDKGGQRALFVGVWHDNSVVLCPHVRLDALAVLGASLVDVLA</sequence>
<evidence type="ECO:0000256" key="1">
    <source>
        <dbReference type="SAM" id="MobiDB-lite"/>
    </source>
</evidence>
<protein>
    <submittedName>
        <fullName evidence="2">Uncharacterized protein</fullName>
    </submittedName>
</protein>
<keyword evidence="3" id="KW-1185">Reference proteome</keyword>
<name>A0A433TVW7_ELYCH</name>
<feature type="non-terminal residue" evidence="2">
    <location>
        <position position="1"/>
    </location>
</feature>
<gene>
    <name evidence="2" type="ORF">EGW08_006604</name>
</gene>
<comment type="caution">
    <text evidence="2">The sequence shown here is derived from an EMBL/GenBank/DDBJ whole genome shotgun (WGS) entry which is preliminary data.</text>
</comment>
<dbReference type="Proteomes" id="UP000271974">
    <property type="component" value="Unassembled WGS sequence"/>
</dbReference>
<evidence type="ECO:0000313" key="3">
    <source>
        <dbReference type="Proteomes" id="UP000271974"/>
    </source>
</evidence>
<reference evidence="2 3" key="1">
    <citation type="submission" date="2019-01" db="EMBL/GenBank/DDBJ databases">
        <title>A draft genome assembly of the solar-powered sea slug Elysia chlorotica.</title>
        <authorList>
            <person name="Cai H."/>
            <person name="Li Q."/>
            <person name="Fang X."/>
            <person name="Li J."/>
            <person name="Curtis N.E."/>
            <person name="Altenburger A."/>
            <person name="Shibata T."/>
            <person name="Feng M."/>
            <person name="Maeda T."/>
            <person name="Schwartz J.A."/>
            <person name="Shigenobu S."/>
            <person name="Lundholm N."/>
            <person name="Nishiyama T."/>
            <person name="Yang H."/>
            <person name="Hasebe M."/>
            <person name="Li S."/>
            <person name="Pierce S.K."/>
            <person name="Wang J."/>
        </authorList>
    </citation>
    <scope>NUCLEOTIDE SEQUENCE [LARGE SCALE GENOMIC DNA]</scope>
    <source>
        <strain evidence="2">EC2010</strain>
        <tissue evidence="2">Whole organism of an adult</tissue>
    </source>
</reference>
<feature type="region of interest" description="Disordered" evidence="1">
    <location>
        <begin position="88"/>
        <end position="107"/>
    </location>
</feature>
<feature type="non-terminal residue" evidence="2">
    <location>
        <position position="149"/>
    </location>
</feature>